<keyword evidence="2" id="KW-1185">Reference proteome</keyword>
<evidence type="ECO:0000313" key="1">
    <source>
        <dbReference type="EMBL" id="KAI1705871.1"/>
    </source>
</evidence>
<gene>
    <name evidence="1" type="ORF">DdX_13305</name>
</gene>
<reference evidence="1" key="1">
    <citation type="submission" date="2022-01" db="EMBL/GenBank/DDBJ databases">
        <title>Genome Sequence Resource for Two Populations of Ditylenchus destructor, the Migratory Endoparasitic Phytonematode.</title>
        <authorList>
            <person name="Zhang H."/>
            <person name="Lin R."/>
            <person name="Xie B."/>
        </authorList>
    </citation>
    <scope>NUCLEOTIDE SEQUENCE</scope>
    <source>
        <strain evidence="1">BazhouSP</strain>
    </source>
</reference>
<dbReference type="AlphaFoldDB" id="A0AAD4MZ06"/>
<evidence type="ECO:0000313" key="2">
    <source>
        <dbReference type="Proteomes" id="UP001201812"/>
    </source>
</evidence>
<proteinExistence type="predicted"/>
<protein>
    <submittedName>
        <fullName evidence="1">Uncharacterized protein</fullName>
    </submittedName>
</protein>
<sequence length="136" mass="15039">MSSVSISVNAKGRERSLPEIPNSTTIQLLSFCPPCPNCSATIPALLKIFCPFYALCCSIMSSTQVSALLKRPKNLRKRTPGAKDGTTESYLRPLLALLFFNLQQLRRLSLTTRPIVALFSASKAKTFFIYFFRAGA</sequence>
<dbReference type="EMBL" id="JAKKPZ010000052">
    <property type="protein sequence ID" value="KAI1705871.1"/>
    <property type="molecule type" value="Genomic_DNA"/>
</dbReference>
<comment type="caution">
    <text evidence="1">The sequence shown here is derived from an EMBL/GenBank/DDBJ whole genome shotgun (WGS) entry which is preliminary data.</text>
</comment>
<organism evidence="1 2">
    <name type="scientific">Ditylenchus destructor</name>
    <dbReference type="NCBI Taxonomy" id="166010"/>
    <lineage>
        <taxon>Eukaryota</taxon>
        <taxon>Metazoa</taxon>
        <taxon>Ecdysozoa</taxon>
        <taxon>Nematoda</taxon>
        <taxon>Chromadorea</taxon>
        <taxon>Rhabditida</taxon>
        <taxon>Tylenchina</taxon>
        <taxon>Tylenchomorpha</taxon>
        <taxon>Sphaerularioidea</taxon>
        <taxon>Anguinidae</taxon>
        <taxon>Anguininae</taxon>
        <taxon>Ditylenchus</taxon>
    </lineage>
</organism>
<name>A0AAD4MZ06_9BILA</name>
<accession>A0AAD4MZ06</accession>
<dbReference type="Proteomes" id="UP001201812">
    <property type="component" value="Unassembled WGS sequence"/>
</dbReference>